<evidence type="ECO:0008006" key="3">
    <source>
        <dbReference type="Google" id="ProtNLM"/>
    </source>
</evidence>
<dbReference type="EMBL" id="HF968765">
    <property type="protein sequence ID" value="CCX35475.1"/>
    <property type="molecule type" value="Genomic_DNA"/>
</dbReference>
<accession>W0UTL9</accession>
<name>W0UTL9_MALDO</name>
<evidence type="ECO:0000313" key="2">
    <source>
        <dbReference type="EMBL" id="CCX35475.1"/>
    </source>
</evidence>
<sequence length="146" mass="16699">MASDSAARTPQLRKDSVTKRWVIFSPARARRPSNFKSKSPINPNSDQQQQCPFCISHEHECAPEIFRLLPDNADWTIRVIQNLYPALSRDMEVVSAQDPLHQNSDWVMGDGGRRGRVGTATLAQMRIPYLPRHHLMVYLTDFPTEI</sequence>
<dbReference type="SUPFAM" id="SSF54197">
    <property type="entry name" value="HIT-like"/>
    <property type="match status" value="1"/>
</dbReference>
<dbReference type="Gene3D" id="3.30.428.10">
    <property type="entry name" value="HIT-like"/>
    <property type="match status" value="1"/>
</dbReference>
<dbReference type="PANTHER" id="PTHR42763:SF2">
    <property type="entry name" value="ADP-GLUCOSE PHOSPHORYLASE"/>
    <property type="match status" value="1"/>
</dbReference>
<protein>
    <recommendedName>
        <fullName evidence="3">Galactose-1-phosphate uridyl transferase N-terminal domain-containing protein</fullName>
    </recommendedName>
</protein>
<dbReference type="InterPro" id="IPR053177">
    <property type="entry name" value="ADP-glucose_phosphorylase"/>
</dbReference>
<dbReference type="PANTHER" id="PTHR42763">
    <property type="entry name" value="ADP-GLUCOSE PHOSPHORYLASE"/>
    <property type="match status" value="1"/>
</dbReference>
<proteinExistence type="predicted"/>
<evidence type="ECO:0000256" key="1">
    <source>
        <dbReference type="SAM" id="MobiDB-lite"/>
    </source>
</evidence>
<dbReference type="AlphaFoldDB" id="W0UTL9"/>
<reference evidence="2" key="1">
    <citation type="journal article" date="2013" name="Mol. Breed.">
        <title>The columnar mutation ("Co-gene") of apple (Malus x domestica) is due to a Gypsy-like retrotransposon integration.</title>
        <authorList>
            <person name="Otto D."/>
            <person name="Petersen R."/>
            <person name="Brauksiepe B."/>
            <person name="Braun P."/>
            <person name="Schmidt E.R."/>
        </authorList>
    </citation>
    <scope>NUCLEOTIDE SEQUENCE</scope>
</reference>
<organism evidence="2">
    <name type="scientific">Malus domestica</name>
    <name type="common">Apple</name>
    <name type="synonym">Pyrus malus</name>
    <dbReference type="NCBI Taxonomy" id="3750"/>
    <lineage>
        <taxon>Eukaryota</taxon>
        <taxon>Viridiplantae</taxon>
        <taxon>Streptophyta</taxon>
        <taxon>Embryophyta</taxon>
        <taxon>Tracheophyta</taxon>
        <taxon>Spermatophyta</taxon>
        <taxon>Magnoliopsida</taxon>
        <taxon>eudicotyledons</taxon>
        <taxon>Gunneridae</taxon>
        <taxon>Pentapetalae</taxon>
        <taxon>rosids</taxon>
        <taxon>fabids</taxon>
        <taxon>Rosales</taxon>
        <taxon>Rosaceae</taxon>
        <taxon>Amygdaloideae</taxon>
        <taxon>Maleae</taxon>
        <taxon>Malus</taxon>
    </lineage>
</organism>
<feature type="region of interest" description="Disordered" evidence="1">
    <location>
        <begin position="29"/>
        <end position="49"/>
    </location>
</feature>
<dbReference type="InterPro" id="IPR036265">
    <property type="entry name" value="HIT-like_sf"/>
</dbReference>
<feature type="compositionally biased region" description="Polar residues" evidence="1">
    <location>
        <begin position="34"/>
        <end position="49"/>
    </location>
</feature>